<evidence type="ECO:0000256" key="10">
    <source>
        <dbReference type="ARBA" id="ARBA00023180"/>
    </source>
</evidence>
<name>A0A498KI70_MALDO</name>
<keyword evidence="5 12" id="KW-0732">Signal</keyword>
<dbReference type="EMBL" id="RDQH01000328">
    <property type="protein sequence ID" value="RXI05272.1"/>
    <property type="molecule type" value="Genomic_DNA"/>
</dbReference>
<dbReference type="InterPro" id="IPR021109">
    <property type="entry name" value="Peptidase_aspartic_dom_sf"/>
</dbReference>
<dbReference type="InterPro" id="IPR001461">
    <property type="entry name" value="Aspartic_peptidase_A1"/>
</dbReference>
<dbReference type="AlphaFoldDB" id="A0A498KI70"/>
<keyword evidence="10" id="KW-0325">Glycoprotein</keyword>
<feature type="domain" description="Peptidase A1" evidence="13">
    <location>
        <begin position="83"/>
        <end position="444"/>
    </location>
</feature>
<evidence type="ECO:0000256" key="3">
    <source>
        <dbReference type="ARBA" id="ARBA00022670"/>
    </source>
</evidence>
<evidence type="ECO:0000313" key="15">
    <source>
        <dbReference type="Proteomes" id="UP000290289"/>
    </source>
</evidence>
<dbReference type="PROSITE" id="PS51767">
    <property type="entry name" value="PEPTIDASE_A1"/>
    <property type="match status" value="1"/>
</dbReference>
<feature type="active site" evidence="11">
    <location>
        <position position="101"/>
    </location>
</feature>
<dbReference type="InterPro" id="IPR034161">
    <property type="entry name" value="Pepsin-like_plant"/>
</dbReference>
<keyword evidence="9" id="KW-0472">Membrane</keyword>
<evidence type="ECO:0000256" key="4">
    <source>
        <dbReference type="ARBA" id="ARBA00022692"/>
    </source>
</evidence>
<evidence type="ECO:0000256" key="1">
    <source>
        <dbReference type="ARBA" id="ARBA00004370"/>
    </source>
</evidence>
<keyword evidence="8" id="KW-1133">Transmembrane helix</keyword>
<feature type="signal peptide" evidence="12">
    <location>
        <begin position="1"/>
        <end position="24"/>
    </location>
</feature>
<dbReference type="Pfam" id="PF14543">
    <property type="entry name" value="TAXi_N"/>
    <property type="match status" value="1"/>
</dbReference>
<organism evidence="14 15">
    <name type="scientific">Malus domestica</name>
    <name type="common">Apple</name>
    <name type="synonym">Pyrus malus</name>
    <dbReference type="NCBI Taxonomy" id="3750"/>
    <lineage>
        <taxon>Eukaryota</taxon>
        <taxon>Viridiplantae</taxon>
        <taxon>Streptophyta</taxon>
        <taxon>Embryophyta</taxon>
        <taxon>Tracheophyta</taxon>
        <taxon>Spermatophyta</taxon>
        <taxon>Magnoliopsida</taxon>
        <taxon>eudicotyledons</taxon>
        <taxon>Gunneridae</taxon>
        <taxon>Pentapetalae</taxon>
        <taxon>rosids</taxon>
        <taxon>fabids</taxon>
        <taxon>Rosales</taxon>
        <taxon>Rosaceae</taxon>
        <taxon>Amygdaloideae</taxon>
        <taxon>Maleae</taxon>
        <taxon>Malus</taxon>
    </lineage>
</organism>
<evidence type="ECO:0000256" key="8">
    <source>
        <dbReference type="ARBA" id="ARBA00022989"/>
    </source>
</evidence>
<dbReference type="Gene3D" id="2.40.70.10">
    <property type="entry name" value="Acid Proteases"/>
    <property type="match status" value="2"/>
</dbReference>
<dbReference type="Proteomes" id="UP000290289">
    <property type="component" value="Chromosome 2"/>
</dbReference>
<evidence type="ECO:0000256" key="6">
    <source>
        <dbReference type="ARBA" id="ARBA00022750"/>
    </source>
</evidence>
<gene>
    <name evidence="14" type="ORF">DVH24_006529</name>
</gene>
<protein>
    <recommendedName>
        <fullName evidence="13">Peptidase A1 domain-containing protein</fullName>
    </recommendedName>
</protein>
<evidence type="ECO:0000256" key="12">
    <source>
        <dbReference type="SAM" id="SignalP"/>
    </source>
</evidence>
<sequence length="504" mass="53537">MAAVLLGKLLIAVVLLMPHAVVLCSFPATLTLERAFPTNHKVEMSQLKARDRVRHGRMLQQSPSGVVSFPVGGTFNPYLVGLYFTSVKLGTPATEYYVQIDTGSDVLWVGCTSCNGCPQSTGLKIQLKDFDPSSSSTASLVSCSDKLCTLGQQTQDSLCDAQNKQCTYDFEYGDGSGTSGYYISDLLLLDTAGGDQSGTSNSSAKVVFGCSTSATGVLQKTAAAVDGIFGFGQQELSVISQLSSQGLAPKVFSHCFTGDDTGGGILVLGEITEPNIVYSPLVQNQYVQQYKPHYNLNLKNIAVNGQILDIASSVFATSDTQGTIVDSGTTLAYLAENAYDPFVNAITSAVSQSVTPVTSQGEQCYIVTSSISTAFPQVSLNFDGNASMILRPEDYLLQQNSMNGDEVWCIGIAKNQGQQTVLGDLVLKDKIIVYDLANQRIGWAQYNCSQSVSVSTNTSTGTASVSPGSIDLSGSARNDPFKLITTSVMVFLVLTSIIHIVPSL</sequence>
<keyword evidence="6" id="KW-0064">Aspartyl protease</keyword>
<dbReference type="GO" id="GO:0006508">
    <property type="term" value="P:proteolysis"/>
    <property type="evidence" value="ECO:0007669"/>
    <property type="project" value="UniProtKB-KW"/>
</dbReference>
<comment type="similarity">
    <text evidence="2">Belongs to the peptidase A1 family.</text>
</comment>
<feature type="chain" id="PRO_5019810542" description="Peptidase A1 domain-containing protein" evidence="12">
    <location>
        <begin position="25"/>
        <end position="504"/>
    </location>
</feature>
<dbReference type="PANTHER" id="PTHR13683:SF375">
    <property type="entry name" value="PEPTIDASE A1 DOMAIN-CONTAINING PROTEIN"/>
    <property type="match status" value="1"/>
</dbReference>
<keyword evidence="7" id="KW-0378">Hydrolase</keyword>
<keyword evidence="15" id="KW-1185">Reference proteome</keyword>
<dbReference type="SUPFAM" id="SSF50630">
    <property type="entry name" value="Acid proteases"/>
    <property type="match status" value="1"/>
</dbReference>
<evidence type="ECO:0000256" key="2">
    <source>
        <dbReference type="ARBA" id="ARBA00007447"/>
    </source>
</evidence>
<evidence type="ECO:0000256" key="5">
    <source>
        <dbReference type="ARBA" id="ARBA00022729"/>
    </source>
</evidence>
<dbReference type="FunFam" id="2.40.70.10:FF:000018">
    <property type="entry name" value="Aspartic proteinase-like protein 2"/>
    <property type="match status" value="1"/>
</dbReference>
<feature type="active site" evidence="11">
    <location>
        <position position="326"/>
    </location>
</feature>
<evidence type="ECO:0000256" key="7">
    <source>
        <dbReference type="ARBA" id="ARBA00022801"/>
    </source>
</evidence>
<evidence type="ECO:0000259" key="13">
    <source>
        <dbReference type="PROSITE" id="PS51767"/>
    </source>
</evidence>
<evidence type="ECO:0000256" key="9">
    <source>
        <dbReference type="ARBA" id="ARBA00023136"/>
    </source>
</evidence>
<dbReference type="CDD" id="cd05476">
    <property type="entry name" value="pepsin_A_like_plant"/>
    <property type="match status" value="1"/>
</dbReference>
<proteinExistence type="inferred from homology"/>
<keyword evidence="3" id="KW-0645">Protease</keyword>
<dbReference type="InterPro" id="IPR032861">
    <property type="entry name" value="TAXi_N"/>
</dbReference>
<dbReference type="GO" id="GO:0016020">
    <property type="term" value="C:membrane"/>
    <property type="evidence" value="ECO:0007669"/>
    <property type="project" value="UniProtKB-SubCell"/>
</dbReference>
<dbReference type="PANTHER" id="PTHR13683">
    <property type="entry name" value="ASPARTYL PROTEASES"/>
    <property type="match status" value="1"/>
</dbReference>
<dbReference type="PRINTS" id="PR00792">
    <property type="entry name" value="PEPSIN"/>
</dbReference>
<evidence type="ECO:0000256" key="11">
    <source>
        <dbReference type="PIRSR" id="PIRSR601461-1"/>
    </source>
</evidence>
<reference evidence="14 15" key="1">
    <citation type="submission" date="2018-10" db="EMBL/GenBank/DDBJ databases">
        <title>A high-quality apple genome assembly.</title>
        <authorList>
            <person name="Hu J."/>
        </authorList>
    </citation>
    <scope>NUCLEOTIDE SEQUENCE [LARGE SCALE GENOMIC DNA]</scope>
    <source>
        <strain evidence="15">cv. HFTH1</strain>
        <tissue evidence="14">Young leaf</tissue>
    </source>
</reference>
<evidence type="ECO:0000313" key="14">
    <source>
        <dbReference type="EMBL" id="RXI05272.1"/>
    </source>
</evidence>
<accession>A0A498KI70</accession>
<comment type="caution">
    <text evidence="14">The sequence shown here is derived from an EMBL/GenBank/DDBJ whole genome shotgun (WGS) entry which is preliminary data.</text>
</comment>
<keyword evidence="4" id="KW-0812">Transmembrane</keyword>
<dbReference type="Pfam" id="PF14541">
    <property type="entry name" value="TAXi_C"/>
    <property type="match status" value="1"/>
</dbReference>
<dbReference type="InterPro" id="IPR032799">
    <property type="entry name" value="TAXi_C"/>
</dbReference>
<dbReference type="GO" id="GO:0004190">
    <property type="term" value="F:aspartic-type endopeptidase activity"/>
    <property type="evidence" value="ECO:0007669"/>
    <property type="project" value="UniProtKB-KW"/>
</dbReference>
<dbReference type="InterPro" id="IPR033121">
    <property type="entry name" value="PEPTIDASE_A1"/>
</dbReference>
<comment type="subcellular location">
    <subcellularLocation>
        <location evidence="1">Membrane</location>
    </subcellularLocation>
</comment>